<evidence type="ECO:0000313" key="2">
    <source>
        <dbReference type="EMBL" id="PEN17375.1"/>
    </source>
</evidence>
<accession>A0A2A8D8Q4</accession>
<keyword evidence="3" id="KW-1185">Reference proteome</keyword>
<evidence type="ECO:0000313" key="3">
    <source>
        <dbReference type="Proteomes" id="UP000219947"/>
    </source>
</evidence>
<feature type="domain" description="Knr4/Smi1-like" evidence="1">
    <location>
        <begin position="30"/>
        <end position="171"/>
    </location>
</feature>
<sequence>MPIYKPEEYPAVIERIKTKVAQKNIDLGPTVSEADIIAFERACNTRLPQAYRLFLQKVGDGWKDPAMGHINTGSIHRLAEIERKDLSLPMTLTDGWLWEDEEDEEQLSDESFERKLGNQGVELMDEGCGMTYELITAGPCTGEVWSFSDVGVSPCCERQDFLGWFELWLDSDGDPDYFKDYVHPGNG</sequence>
<dbReference type="RefSeq" id="WP_098042504.1">
    <property type="nucleotide sequence ID" value="NZ_CAURLQ010000010.1"/>
</dbReference>
<proteinExistence type="predicted"/>
<name>A0A2A8D8Q4_9MICC</name>
<dbReference type="Pfam" id="PF09346">
    <property type="entry name" value="SMI1_KNR4"/>
    <property type="match status" value="1"/>
</dbReference>
<organism evidence="2 3">
    <name type="scientific">Rothia dentocariosa</name>
    <dbReference type="NCBI Taxonomy" id="2047"/>
    <lineage>
        <taxon>Bacteria</taxon>
        <taxon>Bacillati</taxon>
        <taxon>Actinomycetota</taxon>
        <taxon>Actinomycetes</taxon>
        <taxon>Micrococcales</taxon>
        <taxon>Micrococcaceae</taxon>
        <taxon>Rothia</taxon>
    </lineage>
</organism>
<dbReference type="SMART" id="SM00860">
    <property type="entry name" value="SMI1_KNR4"/>
    <property type="match status" value="1"/>
</dbReference>
<protein>
    <submittedName>
        <fullName evidence="2">SMI1/KNR4 family protein</fullName>
    </submittedName>
</protein>
<reference evidence="2" key="1">
    <citation type="submission" date="2017-10" db="EMBL/GenBank/DDBJ databases">
        <title>Kefir isolates.</title>
        <authorList>
            <person name="Kim Y."/>
            <person name="Blasche S."/>
        </authorList>
    </citation>
    <scope>NUCLEOTIDE SEQUENCE [LARGE SCALE GENOMIC DNA]</scope>
    <source>
        <strain evidence="2">OG2-2</strain>
    </source>
</reference>
<evidence type="ECO:0000259" key="1">
    <source>
        <dbReference type="SMART" id="SM00860"/>
    </source>
</evidence>
<comment type="caution">
    <text evidence="2">The sequence shown here is derived from an EMBL/GenBank/DDBJ whole genome shotgun (WGS) entry which is preliminary data.</text>
</comment>
<dbReference type="SUPFAM" id="SSF160631">
    <property type="entry name" value="SMI1/KNR4-like"/>
    <property type="match status" value="1"/>
</dbReference>
<dbReference type="Proteomes" id="UP000219947">
    <property type="component" value="Unassembled WGS sequence"/>
</dbReference>
<dbReference type="AlphaFoldDB" id="A0A2A8D8Q4"/>
<gene>
    <name evidence="2" type="ORF">CRM92_05075</name>
</gene>
<dbReference type="InterPro" id="IPR018958">
    <property type="entry name" value="Knr4/Smi1-like_dom"/>
</dbReference>
<dbReference type="EMBL" id="PDEV01000001">
    <property type="protein sequence ID" value="PEN17375.1"/>
    <property type="molecule type" value="Genomic_DNA"/>
</dbReference>
<dbReference type="InterPro" id="IPR037883">
    <property type="entry name" value="Knr4/Smi1-like_sf"/>
</dbReference>
<dbReference type="Gene3D" id="3.40.1580.10">
    <property type="entry name" value="SMI1/KNR4-like"/>
    <property type="match status" value="1"/>
</dbReference>